<evidence type="ECO:0000313" key="3">
    <source>
        <dbReference type="EMBL" id="SPD22429.1"/>
    </source>
</evidence>
<accession>A0A2N9IEG9</accession>
<evidence type="ECO:0000259" key="2">
    <source>
        <dbReference type="Pfam" id="PF07933"/>
    </source>
</evidence>
<gene>
    <name evidence="3" type="ORF">FSB_LOCUS50311</name>
</gene>
<dbReference type="AlphaFoldDB" id="A0A2N9IEG9"/>
<dbReference type="PANTHER" id="PTHR12847:SF3">
    <property type="entry name" value="EAR-BINDING COAT-ASSOCIATED PROTEIN 2, PUTATIVE, EXPRESSED-RELATED"/>
    <property type="match status" value="1"/>
</dbReference>
<dbReference type="InterPro" id="IPR011993">
    <property type="entry name" value="PH-like_dom_sf"/>
</dbReference>
<dbReference type="InterPro" id="IPR012466">
    <property type="entry name" value="NECAP_PHear"/>
</dbReference>
<dbReference type="GO" id="GO:0006897">
    <property type="term" value="P:endocytosis"/>
    <property type="evidence" value="ECO:0007669"/>
    <property type="project" value="InterPro"/>
</dbReference>
<organism evidence="3">
    <name type="scientific">Fagus sylvatica</name>
    <name type="common">Beechnut</name>
    <dbReference type="NCBI Taxonomy" id="28930"/>
    <lineage>
        <taxon>Eukaryota</taxon>
        <taxon>Viridiplantae</taxon>
        <taxon>Streptophyta</taxon>
        <taxon>Embryophyta</taxon>
        <taxon>Tracheophyta</taxon>
        <taxon>Spermatophyta</taxon>
        <taxon>Magnoliopsida</taxon>
        <taxon>eudicotyledons</taxon>
        <taxon>Gunneridae</taxon>
        <taxon>Pentapetalae</taxon>
        <taxon>rosids</taxon>
        <taxon>fabids</taxon>
        <taxon>Fagales</taxon>
        <taxon>Fagaceae</taxon>
        <taxon>Fagus</taxon>
    </lineage>
</organism>
<proteinExistence type="predicted"/>
<dbReference type="Pfam" id="PF07933">
    <property type="entry name" value="DUF1681"/>
    <property type="match status" value="1"/>
</dbReference>
<dbReference type="Gene3D" id="2.30.29.30">
    <property type="entry name" value="Pleckstrin-homology domain (PH domain)/Phosphotyrosine-binding domain (PTB)"/>
    <property type="match status" value="1"/>
</dbReference>
<sequence length="114" mass="12823">MLSFSFLFLYLFSLPLLSALCPATPSHPSHPDKIWARLRVVSCNPLRDPTRGPGFGDLFAACFVQPDQPREAAVETVLDSSRYFVLRIEDGRGKHAFVGLGFAERNEDLWVWLA</sequence>
<feature type="signal peptide" evidence="1">
    <location>
        <begin position="1"/>
        <end position="19"/>
    </location>
</feature>
<reference evidence="3" key="1">
    <citation type="submission" date="2018-02" db="EMBL/GenBank/DDBJ databases">
        <authorList>
            <person name="Cohen D.B."/>
            <person name="Kent A.D."/>
        </authorList>
    </citation>
    <scope>NUCLEOTIDE SEQUENCE</scope>
</reference>
<protein>
    <recommendedName>
        <fullName evidence="2">NECAP PHear domain-containing protein</fullName>
    </recommendedName>
</protein>
<evidence type="ECO:0000256" key="1">
    <source>
        <dbReference type="SAM" id="SignalP"/>
    </source>
</evidence>
<feature type="domain" description="NECAP PHear" evidence="2">
    <location>
        <begin position="55"/>
        <end position="107"/>
    </location>
</feature>
<dbReference type="GO" id="GO:0030125">
    <property type="term" value="C:clathrin vesicle coat"/>
    <property type="evidence" value="ECO:0007669"/>
    <property type="project" value="TreeGrafter"/>
</dbReference>
<dbReference type="EMBL" id="OIVN01005436">
    <property type="protein sequence ID" value="SPD22429.1"/>
    <property type="molecule type" value="Genomic_DNA"/>
</dbReference>
<feature type="chain" id="PRO_5014945240" description="NECAP PHear domain-containing protein" evidence="1">
    <location>
        <begin position="20"/>
        <end position="114"/>
    </location>
</feature>
<keyword evidence="1" id="KW-0732">Signal</keyword>
<dbReference type="SUPFAM" id="SSF50729">
    <property type="entry name" value="PH domain-like"/>
    <property type="match status" value="1"/>
</dbReference>
<name>A0A2N9IEG9_FAGSY</name>
<dbReference type="PANTHER" id="PTHR12847">
    <property type="entry name" value="ATP-BINDING CASSETTE ABC TRANSPORTER-RELATED"/>
    <property type="match status" value="1"/>
</dbReference>